<dbReference type="GO" id="GO:0005737">
    <property type="term" value="C:cytoplasm"/>
    <property type="evidence" value="ECO:0007669"/>
    <property type="project" value="InterPro"/>
</dbReference>
<feature type="compositionally biased region" description="Low complexity" evidence="1">
    <location>
        <begin position="387"/>
        <end position="412"/>
    </location>
</feature>
<feature type="region of interest" description="Disordered" evidence="1">
    <location>
        <begin position="608"/>
        <end position="659"/>
    </location>
</feature>
<dbReference type="EMBL" id="RYZI01000114">
    <property type="protein sequence ID" value="RWA10426.1"/>
    <property type="molecule type" value="Genomic_DNA"/>
</dbReference>
<feature type="region of interest" description="Disordered" evidence="1">
    <location>
        <begin position="882"/>
        <end position="1009"/>
    </location>
</feature>
<keyword evidence="3" id="KW-1185">Reference proteome</keyword>
<dbReference type="AlphaFoldDB" id="A0A439D7P7"/>
<evidence type="ECO:0008006" key="4">
    <source>
        <dbReference type="Google" id="ProtNLM"/>
    </source>
</evidence>
<dbReference type="GO" id="GO:0007623">
    <property type="term" value="P:circadian rhythm"/>
    <property type="evidence" value="ECO:0007669"/>
    <property type="project" value="InterPro"/>
</dbReference>
<feature type="region of interest" description="Disordered" evidence="1">
    <location>
        <begin position="217"/>
        <end position="284"/>
    </location>
</feature>
<feature type="compositionally biased region" description="Polar residues" evidence="1">
    <location>
        <begin position="627"/>
        <end position="637"/>
    </location>
</feature>
<feature type="compositionally biased region" description="Acidic residues" evidence="1">
    <location>
        <begin position="901"/>
        <end position="913"/>
    </location>
</feature>
<feature type="region of interest" description="Disordered" evidence="1">
    <location>
        <begin position="716"/>
        <end position="844"/>
    </location>
</feature>
<evidence type="ECO:0000313" key="3">
    <source>
        <dbReference type="Proteomes" id="UP000286045"/>
    </source>
</evidence>
<feature type="compositionally biased region" description="Basic and acidic residues" evidence="1">
    <location>
        <begin position="113"/>
        <end position="123"/>
    </location>
</feature>
<feature type="compositionally biased region" description="Acidic residues" evidence="1">
    <location>
        <begin position="740"/>
        <end position="751"/>
    </location>
</feature>
<dbReference type="GO" id="GO:0005634">
    <property type="term" value="C:nucleus"/>
    <property type="evidence" value="ECO:0007669"/>
    <property type="project" value="InterPro"/>
</dbReference>
<feature type="compositionally biased region" description="Polar residues" evidence="1">
    <location>
        <begin position="89"/>
        <end position="101"/>
    </location>
</feature>
<feature type="compositionally biased region" description="Basic and acidic residues" evidence="1">
    <location>
        <begin position="540"/>
        <end position="553"/>
    </location>
</feature>
<protein>
    <recommendedName>
        <fullName evidence="4">Frequency clock protein</fullName>
    </recommendedName>
</protein>
<dbReference type="InterPro" id="IPR018554">
    <property type="entry name" value="FRQ"/>
</dbReference>
<name>A0A439D7P7_9PEZI</name>
<sequence>MADPKNTHGGPNLPSTPNVTYINPRRTSPENSVTLRHHRLARDASRRHPPPEIPNAHSSAAKAQMKLPRRNSSEESNETRQSDPRHWFDQSNQNTQSNFDTSVMDVDPPFFQKETDSSNEEAHNVVPSQTPAYGHMQSRGASFRPSFAQSSSAGDYRSVIDDLTIENKRLREELRKFKQMGPNSLRNDKLFEVKIHGLPSKKKRELEATLRDFTTKLERSSAGASTSRKKASGKSKEGNSSASKHASSTSGSNSRPVDSAYASMGTGPSSSSHPVPGQARAARLRSNQNIEEYLRDIPEGLWPRPTRMTEHEKKKLVVKRLEHLFTGKMGHPTDRTVSTNPTQPIAEDIEMVDTSARSLPAKEAAREAIIRTGDSRKKTSHSSATVSASNTRTQSQSQSQSHSNSHSNGDQSNSRDNDKDSGSGSGHGSGSGRRSAKDGKNTSPPNNMQPSEQRPTRPRDLDPDRRQIPEDNMEYIRHLGIVAPESQPHFSARDVSPDAEGWVYLNLLGNLAQLHILNVTPDFIRSAVSEKSTKFQLSPDGRKIRWRGGDEGTRFTSDSGSKSQTDRSSDDTDGSNEQNQRKKQKGSKFNLGVQDSNSSQDFHYKPLFVHHPTSSTPDEQPSIVEDTVSSNGQSEDSNPGLHSKWDQSGILTGSSQRKRRRDGAIIYYSGAPFCTDLSGDYGEVSPDTYDMTSSGDQPMQDQDPVHLHLVHRPYVSRSASGSSIPTKPLSEPMSSRPAVDETESETDDGIEADFPWSDSNQQSPLTNLEASGLGGISPEDHFVVVVSTRRPKKATHYGDDDDDNDDDDDDNDENSSDDDASPIAQSRFVDRASHDTAGSRGTIDSIASKLASVSTRSPVKTFPSTHKAWAIKIQYATAKVHRLPPVPLPPPAFYFPSGGSESDDYGASMDDDNSVSSERSILSKRPMLEGSPDSDNRDLSGNDEEDEHSDGDQGFGYSRSKSSRRISRISGVKRGDDAPIPAMSKATTGSSAATAGGAGSGYYSSMEDA</sequence>
<gene>
    <name evidence="2" type="ORF">EKO27_g4668</name>
</gene>
<comment type="caution">
    <text evidence="2">The sequence shown here is derived from an EMBL/GenBank/DDBJ whole genome shotgun (WGS) entry which is preliminary data.</text>
</comment>
<feature type="region of interest" description="Disordered" evidence="1">
    <location>
        <begin position="1"/>
        <end position="154"/>
    </location>
</feature>
<evidence type="ECO:0000313" key="2">
    <source>
        <dbReference type="EMBL" id="RWA10426.1"/>
    </source>
</evidence>
<feature type="region of interest" description="Disordered" evidence="1">
    <location>
        <begin position="370"/>
        <end position="466"/>
    </location>
</feature>
<feature type="compositionally biased region" description="Basic and acidic residues" evidence="1">
    <location>
        <begin position="454"/>
        <end position="466"/>
    </location>
</feature>
<feature type="compositionally biased region" description="Acidic residues" evidence="1">
    <location>
        <begin position="799"/>
        <end position="820"/>
    </location>
</feature>
<feature type="compositionally biased region" description="Pro residues" evidence="1">
    <location>
        <begin position="884"/>
        <end position="893"/>
    </location>
</feature>
<organism evidence="2 3">
    <name type="scientific">Xylaria grammica</name>
    <dbReference type="NCBI Taxonomy" id="363999"/>
    <lineage>
        <taxon>Eukaryota</taxon>
        <taxon>Fungi</taxon>
        <taxon>Dikarya</taxon>
        <taxon>Ascomycota</taxon>
        <taxon>Pezizomycotina</taxon>
        <taxon>Sordariomycetes</taxon>
        <taxon>Xylariomycetidae</taxon>
        <taxon>Xylariales</taxon>
        <taxon>Xylariaceae</taxon>
        <taxon>Xylaria</taxon>
    </lineage>
</organism>
<feature type="compositionally biased region" description="Polar residues" evidence="1">
    <location>
        <begin position="757"/>
        <end position="769"/>
    </location>
</feature>
<dbReference type="Proteomes" id="UP000286045">
    <property type="component" value="Unassembled WGS sequence"/>
</dbReference>
<feature type="compositionally biased region" description="Basic and acidic residues" evidence="1">
    <location>
        <begin position="41"/>
        <end position="50"/>
    </location>
</feature>
<dbReference type="Pfam" id="PF09421">
    <property type="entry name" value="FRQ"/>
    <property type="match status" value="2"/>
</dbReference>
<feature type="region of interest" description="Disordered" evidence="1">
    <location>
        <begin position="538"/>
        <end position="596"/>
    </location>
</feature>
<feature type="compositionally biased region" description="Polar residues" evidence="1">
    <location>
        <begin position="441"/>
        <end position="453"/>
    </location>
</feature>
<feature type="compositionally biased region" description="Low complexity" evidence="1">
    <location>
        <begin position="986"/>
        <end position="1009"/>
    </location>
</feature>
<accession>A0A439D7P7</accession>
<feature type="compositionally biased region" description="Polar residues" evidence="1">
    <location>
        <begin position="554"/>
        <end position="563"/>
    </location>
</feature>
<reference evidence="2 3" key="1">
    <citation type="submission" date="2018-12" db="EMBL/GenBank/DDBJ databases">
        <title>Draft genome sequence of Xylaria grammica IHI A82.</title>
        <authorList>
            <person name="Buettner E."/>
            <person name="Kellner H."/>
        </authorList>
    </citation>
    <scope>NUCLEOTIDE SEQUENCE [LARGE SCALE GENOMIC DNA]</scope>
    <source>
        <strain evidence="2 3">IHI A82</strain>
    </source>
</reference>
<feature type="compositionally biased region" description="Polar residues" evidence="1">
    <location>
        <begin position="13"/>
        <end position="34"/>
    </location>
</feature>
<evidence type="ECO:0000256" key="1">
    <source>
        <dbReference type="SAM" id="MobiDB-lite"/>
    </source>
</evidence>
<feature type="compositionally biased region" description="Basic and acidic residues" evidence="1">
    <location>
        <begin position="71"/>
        <end position="88"/>
    </location>
</feature>
<dbReference type="GO" id="GO:0006355">
    <property type="term" value="P:regulation of DNA-templated transcription"/>
    <property type="evidence" value="ECO:0007669"/>
    <property type="project" value="InterPro"/>
</dbReference>
<feature type="compositionally biased region" description="Low complexity" evidence="1">
    <location>
        <begin position="238"/>
        <end position="254"/>
    </location>
</feature>
<dbReference type="STRING" id="363999.A0A439D7P7"/>
<proteinExistence type="predicted"/>